<feature type="domain" description="KOW" evidence="6">
    <location>
        <begin position="5"/>
        <end position="36"/>
    </location>
</feature>
<comment type="function">
    <text evidence="5">One of the proteins that surrounds the polypeptide exit tunnel on the outside of the subunit.</text>
</comment>
<evidence type="ECO:0000313" key="8">
    <source>
        <dbReference type="EMBL" id="PIR41923.1"/>
    </source>
</evidence>
<evidence type="ECO:0000313" key="9">
    <source>
        <dbReference type="Proteomes" id="UP000230208"/>
    </source>
</evidence>
<evidence type="ECO:0000256" key="2">
    <source>
        <dbReference type="ARBA" id="ARBA00022980"/>
    </source>
</evidence>
<dbReference type="GO" id="GO:1990904">
    <property type="term" value="C:ribonucleoprotein complex"/>
    <property type="evidence" value="ECO:0007669"/>
    <property type="project" value="UniProtKB-KW"/>
</dbReference>
<keyword evidence="3 5" id="KW-0687">Ribonucleoprotein</keyword>
<evidence type="ECO:0000256" key="5">
    <source>
        <dbReference type="HAMAP-Rule" id="MF_01326"/>
    </source>
</evidence>
<dbReference type="InterPro" id="IPR041988">
    <property type="entry name" value="Ribosomal_uL24_KOW"/>
</dbReference>
<keyword evidence="2 5" id="KW-0689">Ribosomal protein</keyword>
<dbReference type="InterPro" id="IPR003256">
    <property type="entry name" value="Ribosomal_uL24"/>
</dbReference>
<reference evidence="8 9" key="1">
    <citation type="submission" date="2017-09" db="EMBL/GenBank/DDBJ databases">
        <title>Depth-based differentiation of microbial function through sediment-hosted aquifers and enrichment of novel symbionts in the deep terrestrial subsurface.</title>
        <authorList>
            <person name="Probst A.J."/>
            <person name="Ladd B."/>
            <person name="Jarett J.K."/>
            <person name="Geller-Mcgrath D.E."/>
            <person name="Sieber C.M."/>
            <person name="Emerson J.B."/>
            <person name="Anantharaman K."/>
            <person name="Thomas B.C."/>
            <person name="Malmstrom R."/>
            <person name="Stieglmeier M."/>
            <person name="Klingl A."/>
            <person name="Woyke T."/>
            <person name="Ryan C.M."/>
            <person name="Banfield J.F."/>
        </authorList>
    </citation>
    <scope>NUCLEOTIDE SEQUENCE [LARGE SCALE GENOMIC DNA]</scope>
    <source>
        <strain evidence="8">CG10_big_fil_rev_8_21_14_0_10_37_15</strain>
    </source>
</reference>
<dbReference type="InterPro" id="IPR057264">
    <property type="entry name" value="Ribosomal_uL24_C"/>
</dbReference>
<dbReference type="PANTHER" id="PTHR12903">
    <property type="entry name" value="MITOCHONDRIAL RIBOSOMAL PROTEIN L24"/>
    <property type="match status" value="1"/>
</dbReference>
<dbReference type="GO" id="GO:0006412">
    <property type="term" value="P:translation"/>
    <property type="evidence" value="ECO:0007669"/>
    <property type="project" value="UniProtKB-UniRule"/>
</dbReference>
<organism evidence="8 9">
    <name type="scientific">Candidatus Yanofskybacteria bacterium CG10_big_fil_rev_8_21_14_0_10_37_15</name>
    <dbReference type="NCBI Taxonomy" id="1975097"/>
    <lineage>
        <taxon>Bacteria</taxon>
        <taxon>Candidatus Yanofskyibacteriota</taxon>
    </lineage>
</organism>
<evidence type="ECO:0000259" key="6">
    <source>
        <dbReference type="Pfam" id="PF00467"/>
    </source>
</evidence>
<keyword evidence="5" id="KW-0699">rRNA-binding</keyword>
<evidence type="ECO:0000256" key="4">
    <source>
        <dbReference type="ARBA" id="ARBA00035206"/>
    </source>
</evidence>
<gene>
    <name evidence="5" type="primary">rplX</name>
    <name evidence="8" type="ORF">COV30_01225</name>
</gene>
<dbReference type="GO" id="GO:0019843">
    <property type="term" value="F:rRNA binding"/>
    <property type="evidence" value="ECO:0007669"/>
    <property type="project" value="UniProtKB-UniRule"/>
</dbReference>
<dbReference type="Pfam" id="PF17136">
    <property type="entry name" value="ribosomal_L24"/>
    <property type="match status" value="1"/>
</dbReference>
<dbReference type="EMBL" id="PCXP01000018">
    <property type="protein sequence ID" value="PIR41923.1"/>
    <property type="molecule type" value="Genomic_DNA"/>
</dbReference>
<evidence type="ECO:0000256" key="3">
    <source>
        <dbReference type="ARBA" id="ARBA00023274"/>
    </source>
</evidence>
<sequence>MKIKKGDNIIMLGGKDKGKTGKVGKVFVENNKIIVEGLNLIKRSVRARKQGQKGQIISKERAVHSAGVALICKSCGKPTRVGYKISIDSSGKTISKRKVRICKKCKNEV</sequence>
<comment type="similarity">
    <text evidence="1 5">Belongs to the universal ribosomal protein uL24 family.</text>
</comment>
<name>A0A2H0R5Z5_9BACT</name>
<dbReference type="InterPro" id="IPR005824">
    <property type="entry name" value="KOW"/>
</dbReference>
<proteinExistence type="inferred from homology"/>
<dbReference type="GO" id="GO:0005840">
    <property type="term" value="C:ribosome"/>
    <property type="evidence" value="ECO:0007669"/>
    <property type="project" value="UniProtKB-KW"/>
</dbReference>
<comment type="caution">
    <text evidence="8">The sequence shown here is derived from an EMBL/GenBank/DDBJ whole genome shotgun (WGS) entry which is preliminary data.</text>
</comment>
<dbReference type="InterPro" id="IPR008991">
    <property type="entry name" value="Translation_prot_SH3-like_sf"/>
</dbReference>
<dbReference type="NCBIfam" id="TIGR01079">
    <property type="entry name" value="rplX_bact"/>
    <property type="match status" value="1"/>
</dbReference>
<evidence type="ECO:0000259" key="7">
    <source>
        <dbReference type="Pfam" id="PF17136"/>
    </source>
</evidence>
<dbReference type="Gene3D" id="2.30.30.30">
    <property type="match status" value="1"/>
</dbReference>
<evidence type="ECO:0000256" key="1">
    <source>
        <dbReference type="ARBA" id="ARBA00010618"/>
    </source>
</evidence>
<keyword evidence="5" id="KW-0694">RNA-binding</keyword>
<dbReference type="SUPFAM" id="SSF50104">
    <property type="entry name" value="Translation proteins SH3-like domain"/>
    <property type="match status" value="1"/>
</dbReference>
<comment type="subunit">
    <text evidence="5">Part of the 50S ribosomal subunit.</text>
</comment>
<protein>
    <recommendedName>
        <fullName evidence="4 5">Large ribosomal subunit protein uL24</fullName>
    </recommendedName>
</protein>
<dbReference type="AlphaFoldDB" id="A0A2H0R5Z5"/>
<accession>A0A2H0R5Z5</accession>
<dbReference type="HAMAP" id="MF_01326_B">
    <property type="entry name" value="Ribosomal_uL24_B"/>
    <property type="match status" value="1"/>
</dbReference>
<comment type="function">
    <text evidence="5">One of two assembly initiator proteins, it binds directly to the 5'-end of the 23S rRNA, where it nucleates assembly of the 50S subunit.</text>
</comment>
<feature type="domain" description="Large ribosomal subunit protein uL24 C-terminal" evidence="7">
    <location>
        <begin position="38"/>
        <end position="108"/>
    </location>
</feature>
<dbReference type="Pfam" id="PF00467">
    <property type="entry name" value="KOW"/>
    <property type="match status" value="1"/>
</dbReference>
<dbReference type="InterPro" id="IPR014722">
    <property type="entry name" value="Rib_uL2_dom2"/>
</dbReference>
<dbReference type="GO" id="GO:0003735">
    <property type="term" value="F:structural constituent of ribosome"/>
    <property type="evidence" value="ECO:0007669"/>
    <property type="project" value="InterPro"/>
</dbReference>
<dbReference type="Proteomes" id="UP000230208">
    <property type="component" value="Unassembled WGS sequence"/>
</dbReference>
<dbReference type="CDD" id="cd06089">
    <property type="entry name" value="KOW_RPL26"/>
    <property type="match status" value="1"/>
</dbReference>